<reference evidence="1 2" key="1">
    <citation type="journal article" date="2018" name="Front. Plant Sci.">
        <title>Red Clover (Trifolium pratense) and Zigzag Clover (T. medium) - A Picture of Genomic Similarities and Differences.</title>
        <authorList>
            <person name="Dluhosova J."/>
            <person name="Istvanek J."/>
            <person name="Nedelnik J."/>
            <person name="Repkova J."/>
        </authorList>
    </citation>
    <scope>NUCLEOTIDE SEQUENCE [LARGE SCALE GENOMIC DNA]</scope>
    <source>
        <strain evidence="2">cv. 10/8</strain>
        <tissue evidence="1">Leaf</tissue>
    </source>
</reference>
<evidence type="ECO:0000313" key="1">
    <source>
        <dbReference type="EMBL" id="MCI91439.1"/>
    </source>
</evidence>
<protein>
    <submittedName>
        <fullName evidence="1">Uncharacterized protein</fullName>
    </submittedName>
</protein>
<sequence>MFCASRVMNNE</sequence>
<proteinExistence type="predicted"/>
<keyword evidence="2" id="KW-1185">Reference proteome</keyword>
<name>A0A392VVE3_9FABA</name>
<dbReference type="Proteomes" id="UP000265520">
    <property type="component" value="Unassembled WGS sequence"/>
</dbReference>
<accession>A0A392VVE3</accession>
<organism evidence="1 2">
    <name type="scientific">Trifolium medium</name>
    <dbReference type="NCBI Taxonomy" id="97028"/>
    <lineage>
        <taxon>Eukaryota</taxon>
        <taxon>Viridiplantae</taxon>
        <taxon>Streptophyta</taxon>
        <taxon>Embryophyta</taxon>
        <taxon>Tracheophyta</taxon>
        <taxon>Spermatophyta</taxon>
        <taxon>Magnoliopsida</taxon>
        <taxon>eudicotyledons</taxon>
        <taxon>Gunneridae</taxon>
        <taxon>Pentapetalae</taxon>
        <taxon>rosids</taxon>
        <taxon>fabids</taxon>
        <taxon>Fabales</taxon>
        <taxon>Fabaceae</taxon>
        <taxon>Papilionoideae</taxon>
        <taxon>50 kb inversion clade</taxon>
        <taxon>NPAAA clade</taxon>
        <taxon>Hologalegina</taxon>
        <taxon>IRL clade</taxon>
        <taxon>Trifolieae</taxon>
        <taxon>Trifolium</taxon>
    </lineage>
</organism>
<comment type="caution">
    <text evidence="1">The sequence shown here is derived from an EMBL/GenBank/DDBJ whole genome shotgun (WGS) entry which is preliminary data.</text>
</comment>
<evidence type="ECO:0000313" key="2">
    <source>
        <dbReference type="Proteomes" id="UP000265520"/>
    </source>
</evidence>
<dbReference type="EMBL" id="LXQA011272055">
    <property type="protein sequence ID" value="MCI91439.1"/>
    <property type="molecule type" value="Genomic_DNA"/>
</dbReference>
<feature type="non-terminal residue" evidence="1">
    <location>
        <position position="11"/>
    </location>
</feature>